<comment type="caution">
    <text evidence="2">The sequence shown here is derived from an EMBL/GenBank/DDBJ whole genome shotgun (WGS) entry which is preliminary data.</text>
</comment>
<dbReference type="Pfam" id="PF02464">
    <property type="entry name" value="CinA"/>
    <property type="match status" value="1"/>
</dbReference>
<feature type="domain" description="CinA C-terminal" evidence="1">
    <location>
        <begin position="53"/>
        <end position="207"/>
    </location>
</feature>
<accession>A0ABV4NTQ3</accession>
<protein>
    <submittedName>
        <fullName evidence="2">CinA family protein</fullName>
    </submittedName>
</protein>
<gene>
    <name evidence="2" type="ORF">ACCI51_18745</name>
</gene>
<dbReference type="InterPro" id="IPR008136">
    <property type="entry name" value="CinA_C"/>
</dbReference>
<organism evidence="2 3">
    <name type="scientific">Microbulbifer echini</name>
    <dbReference type="NCBI Taxonomy" id="1529067"/>
    <lineage>
        <taxon>Bacteria</taxon>
        <taxon>Pseudomonadati</taxon>
        <taxon>Pseudomonadota</taxon>
        <taxon>Gammaproteobacteria</taxon>
        <taxon>Cellvibrionales</taxon>
        <taxon>Microbulbiferaceae</taxon>
        <taxon>Microbulbifer</taxon>
    </lineage>
</organism>
<evidence type="ECO:0000313" key="3">
    <source>
        <dbReference type="Proteomes" id="UP001569414"/>
    </source>
</evidence>
<dbReference type="EMBL" id="JBGMEL010000031">
    <property type="protein sequence ID" value="MFA0792580.1"/>
    <property type="molecule type" value="Genomic_DNA"/>
</dbReference>
<evidence type="ECO:0000313" key="2">
    <source>
        <dbReference type="EMBL" id="MFA0792580.1"/>
    </source>
</evidence>
<dbReference type="NCBIfam" id="TIGR00199">
    <property type="entry name" value="PncC_domain"/>
    <property type="match status" value="1"/>
</dbReference>
<dbReference type="SUPFAM" id="SSF142433">
    <property type="entry name" value="CinA-like"/>
    <property type="match status" value="1"/>
</dbReference>
<keyword evidence="3" id="KW-1185">Reference proteome</keyword>
<dbReference type="Gene3D" id="3.90.950.20">
    <property type="entry name" value="CinA-like"/>
    <property type="match status" value="1"/>
</dbReference>
<dbReference type="Proteomes" id="UP001569414">
    <property type="component" value="Unassembled WGS sequence"/>
</dbReference>
<reference evidence="2 3" key="1">
    <citation type="submission" date="2024-08" db="EMBL/GenBank/DDBJ databases">
        <authorList>
            <person name="Ishaq N."/>
        </authorList>
    </citation>
    <scope>NUCLEOTIDE SEQUENCE [LARGE SCALE GENOMIC DNA]</scope>
    <source>
        <strain evidence="2 3">JCM 30400</strain>
    </source>
</reference>
<sequence>MSSPRIQILFSLGEGLVRSTLKKGAVSEQPWWRLAQRDNWWGEKMFDHGEISTLAQRLGDELGKRAWFVTSAESCTGGAIAAAITSIPGASNWFDGSIVSYADRIKHSVLGVDAKDLKLFGAVSEPVARQMACGVLAMMDANLSVAVSGIAGPDGGSEEKPVGTVWIAWAHAEGQEPVQIDAQCFHFQGERTSVQAQTVMEAIKGMLAILDEHPV</sequence>
<dbReference type="InterPro" id="IPR036653">
    <property type="entry name" value="CinA-like_C"/>
</dbReference>
<evidence type="ECO:0000259" key="1">
    <source>
        <dbReference type="Pfam" id="PF02464"/>
    </source>
</evidence>
<dbReference type="RefSeq" id="WP_299588778.1">
    <property type="nucleotide sequence ID" value="NZ_JBGMEL010000031.1"/>
</dbReference>
<proteinExistence type="predicted"/>
<name>A0ABV4NTQ3_9GAMM</name>